<keyword evidence="4" id="KW-0238">DNA-binding</keyword>
<keyword evidence="5" id="KW-1185">Reference proteome</keyword>
<dbReference type="Pfam" id="PF10531">
    <property type="entry name" value="SLBB"/>
    <property type="match status" value="1"/>
</dbReference>
<dbReference type="InterPro" id="IPR003583">
    <property type="entry name" value="Hlx-hairpin-Hlx_DNA-bd_motif"/>
</dbReference>
<feature type="transmembrane region" description="Helical" evidence="2">
    <location>
        <begin position="80"/>
        <end position="100"/>
    </location>
</feature>
<dbReference type="PANTHER" id="PTHR21180:SF32">
    <property type="entry name" value="ENDONUCLEASE_EXONUCLEASE_PHOSPHATASE FAMILY DOMAIN-CONTAINING PROTEIN 1"/>
    <property type="match status" value="1"/>
</dbReference>
<feature type="compositionally biased region" description="Pro residues" evidence="1">
    <location>
        <begin position="110"/>
        <end position="119"/>
    </location>
</feature>
<dbReference type="PANTHER" id="PTHR21180">
    <property type="entry name" value="ENDONUCLEASE/EXONUCLEASE/PHOSPHATASE FAMILY DOMAIN-CONTAINING PROTEIN 1"/>
    <property type="match status" value="1"/>
</dbReference>
<dbReference type="Gene3D" id="1.10.150.320">
    <property type="entry name" value="Photosystem II 12 kDa extrinsic protein"/>
    <property type="match status" value="1"/>
</dbReference>
<protein>
    <submittedName>
        <fullName evidence="4">ComEA family DNA-binding protein</fullName>
    </submittedName>
</protein>
<proteinExistence type="predicted"/>
<keyword evidence="2" id="KW-1133">Transmembrane helix</keyword>
<feature type="region of interest" description="Disordered" evidence="1">
    <location>
        <begin position="104"/>
        <end position="125"/>
    </location>
</feature>
<dbReference type="RefSeq" id="WP_344135118.1">
    <property type="nucleotide sequence ID" value="NZ_BAAARA010000018.1"/>
</dbReference>
<organism evidence="4 5">
    <name type="scientific">Saccharopolyspora halophila</name>
    <dbReference type="NCBI Taxonomy" id="405551"/>
    <lineage>
        <taxon>Bacteria</taxon>
        <taxon>Bacillati</taxon>
        <taxon>Actinomycetota</taxon>
        <taxon>Actinomycetes</taxon>
        <taxon>Pseudonocardiales</taxon>
        <taxon>Pseudonocardiaceae</taxon>
        <taxon>Saccharopolyspora</taxon>
    </lineage>
</organism>
<evidence type="ECO:0000259" key="3">
    <source>
        <dbReference type="SMART" id="SM00278"/>
    </source>
</evidence>
<comment type="caution">
    <text evidence="4">The sequence shown here is derived from an EMBL/GenBank/DDBJ whole genome shotgun (WGS) entry which is preliminary data.</text>
</comment>
<evidence type="ECO:0000256" key="1">
    <source>
        <dbReference type="SAM" id="MobiDB-lite"/>
    </source>
</evidence>
<sequence>MLDGKVFSTRDDGLRDALGPQQRLQALHRRAGREEPRERVSRDYSVDPPPDTARRSPLRRFAERWLPESLLRSRVDPGRAGLLAIALVTVVVLIGVLALATSARPTAEEAPPPLPPPPVETTTSTSAPAELVVSVVGQVQRPGLVTVAEGARVAEAVEAAGGALPGTDLTTLNLARRLTDGEQLYVAVPIPPRVRQPESAAQQSGSGKVDLNSATEEQLDELPGVGEVTAERILKWRAEHGGFDSVDQLGQVGGIGEVRLSRLRELVRV</sequence>
<dbReference type="Pfam" id="PF12836">
    <property type="entry name" value="HHH_3"/>
    <property type="match status" value="1"/>
</dbReference>
<feature type="compositionally biased region" description="Basic and acidic residues" evidence="1">
    <location>
        <begin position="32"/>
        <end position="45"/>
    </location>
</feature>
<keyword evidence="2" id="KW-0472">Membrane</keyword>
<feature type="domain" description="Helix-hairpin-helix DNA-binding motif class 1" evidence="3">
    <location>
        <begin position="247"/>
        <end position="266"/>
    </location>
</feature>
<dbReference type="Proteomes" id="UP001501218">
    <property type="component" value="Unassembled WGS sequence"/>
</dbReference>
<dbReference type="SMART" id="SM00278">
    <property type="entry name" value="HhH1"/>
    <property type="match status" value="2"/>
</dbReference>
<gene>
    <name evidence="4" type="ORF">GCM10009854_40210</name>
</gene>
<evidence type="ECO:0000313" key="4">
    <source>
        <dbReference type="EMBL" id="GAA2357799.1"/>
    </source>
</evidence>
<evidence type="ECO:0000256" key="2">
    <source>
        <dbReference type="SAM" id="Phobius"/>
    </source>
</evidence>
<feature type="region of interest" description="Disordered" evidence="1">
    <location>
        <begin position="1"/>
        <end position="55"/>
    </location>
</feature>
<feature type="compositionally biased region" description="Polar residues" evidence="1">
    <location>
        <begin position="199"/>
        <end position="216"/>
    </location>
</feature>
<feature type="region of interest" description="Disordered" evidence="1">
    <location>
        <begin position="195"/>
        <end position="217"/>
    </location>
</feature>
<accession>A0ABN3GPT7</accession>
<reference evidence="4 5" key="1">
    <citation type="journal article" date="2019" name="Int. J. Syst. Evol. Microbiol.">
        <title>The Global Catalogue of Microorganisms (GCM) 10K type strain sequencing project: providing services to taxonomists for standard genome sequencing and annotation.</title>
        <authorList>
            <consortium name="The Broad Institute Genomics Platform"/>
            <consortium name="The Broad Institute Genome Sequencing Center for Infectious Disease"/>
            <person name="Wu L."/>
            <person name="Ma J."/>
        </authorList>
    </citation>
    <scope>NUCLEOTIDE SEQUENCE [LARGE SCALE GENOMIC DNA]</scope>
    <source>
        <strain evidence="4 5">JCM 16221</strain>
    </source>
</reference>
<dbReference type="InterPro" id="IPR010994">
    <property type="entry name" value="RuvA_2-like"/>
</dbReference>
<dbReference type="InterPro" id="IPR019554">
    <property type="entry name" value="Soluble_ligand-bd"/>
</dbReference>
<dbReference type="GO" id="GO:0003677">
    <property type="term" value="F:DNA binding"/>
    <property type="evidence" value="ECO:0007669"/>
    <property type="project" value="UniProtKB-KW"/>
</dbReference>
<keyword evidence="2" id="KW-0812">Transmembrane</keyword>
<dbReference type="EMBL" id="BAAARA010000018">
    <property type="protein sequence ID" value="GAA2357799.1"/>
    <property type="molecule type" value="Genomic_DNA"/>
</dbReference>
<dbReference type="SUPFAM" id="SSF47781">
    <property type="entry name" value="RuvA domain 2-like"/>
    <property type="match status" value="1"/>
</dbReference>
<feature type="domain" description="Helix-hairpin-helix DNA-binding motif class 1" evidence="3">
    <location>
        <begin position="217"/>
        <end position="236"/>
    </location>
</feature>
<dbReference type="InterPro" id="IPR051675">
    <property type="entry name" value="Endo/Exo/Phosphatase_dom_1"/>
</dbReference>
<evidence type="ECO:0000313" key="5">
    <source>
        <dbReference type="Proteomes" id="UP001501218"/>
    </source>
</evidence>
<name>A0ABN3GPT7_9PSEU</name>